<evidence type="ECO:0000313" key="6">
    <source>
        <dbReference type="Proteomes" id="UP000282515"/>
    </source>
</evidence>
<dbReference type="Pfam" id="PF11611">
    <property type="entry name" value="DUF4352"/>
    <property type="match status" value="1"/>
</dbReference>
<evidence type="ECO:0000256" key="3">
    <source>
        <dbReference type="SAM" id="SignalP"/>
    </source>
</evidence>
<keyword evidence="6" id="KW-1185">Reference proteome</keyword>
<feature type="signal peptide" evidence="3">
    <location>
        <begin position="1"/>
        <end position="20"/>
    </location>
</feature>
<keyword evidence="1 3" id="KW-0732">Signal</keyword>
<evidence type="ECO:0000256" key="1">
    <source>
        <dbReference type="ARBA" id="ARBA00022729"/>
    </source>
</evidence>
<feature type="domain" description="DUF4352" evidence="4">
    <location>
        <begin position="70"/>
        <end position="175"/>
    </location>
</feature>
<feature type="region of interest" description="Disordered" evidence="2">
    <location>
        <begin position="21"/>
        <end position="57"/>
    </location>
</feature>
<dbReference type="Proteomes" id="UP000282515">
    <property type="component" value="Unassembled WGS sequence"/>
</dbReference>
<accession>A0A3L8PMC6</accession>
<proteinExistence type="predicted"/>
<feature type="compositionally biased region" description="Acidic residues" evidence="2">
    <location>
        <begin position="39"/>
        <end position="57"/>
    </location>
</feature>
<evidence type="ECO:0000313" key="5">
    <source>
        <dbReference type="EMBL" id="RLV56485.1"/>
    </source>
</evidence>
<name>A0A3L8PMC6_9ACTN</name>
<organism evidence="5 6">
    <name type="scientific">Aeromicrobium phragmitis</name>
    <dbReference type="NCBI Taxonomy" id="2478914"/>
    <lineage>
        <taxon>Bacteria</taxon>
        <taxon>Bacillati</taxon>
        <taxon>Actinomycetota</taxon>
        <taxon>Actinomycetes</taxon>
        <taxon>Propionibacteriales</taxon>
        <taxon>Nocardioidaceae</taxon>
        <taxon>Aeromicrobium</taxon>
    </lineage>
</organism>
<dbReference type="InterPro" id="IPR029051">
    <property type="entry name" value="DUF4352"/>
</dbReference>
<comment type="caution">
    <text evidence="5">The sequence shown here is derived from an EMBL/GenBank/DDBJ whole genome shotgun (WGS) entry which is preliminary data.</text>
</comment>
<dbReference type="EMBL" id="RDBF01000003">
    <property type="protein sequence ID" value="RLV56485.1"/>
    <property type="molecule type" value="Genomic_DNA"/>
</dbReference>
<evidence type="ECO:0000256" key="2">
    <source>
        <dbReference type="SAM" id="MobiDB-lite"/>
    </source>
</evidence>
<evidence type="ECO:0000259" key="4">
    <source>
        <dbReference type="Pfam" id="PF11611"/>
    </source>
</evidence>
<gene>
    <name evidence="5" type="ORF">D9V41_05265</name>
</gene>
<dbReference type="Gene3D" id="2.60.40.1240">
    <property type="match status" value="1"/>
</dbReference>
<dbReference type="OrthoDB" id="3783199at2"/>
<dbReference type="InterPro" id="IPR029050">
    <property type="entry name" value="Immunoprotect_excell_Ig-like"/>
</dbReference>
<sequence length="197" mass="20838">MRTRSALTALAAASVLLLSACGGGDEEPSAEPTPSAEETTAEPTEEPAGEQQELEVDETITDDVMGHTITVMKLIRDFDAPDNRNIPERGGEWVLVEVDTQAGDKFSGGIQGGFRLVDADGNLAGPATTILDNAMAEAGLTPWEGVSAGEQGTGWIAFQVNNRSDAYQLEYKRGAASVIGSDEQIDEQIWTVDLPTA</sequence>
<reference evidence="5 6" key="1">
    <citation type="submission" date="2018-10" db="EMBL/GenBank/DDBJ databases">
        <title>Aeromicrobium sp. 9W16Y-2 whole genome shotgun sequence.</title>
        <authorList>
            <person name="Li F."/>
        </authorList>
    </citation>
    <scope>NUCLEOTIDE SEQUENCE [LARGE SCALE GENOMIC DNA]</scope>
    <source>
        <strain evidence="5 6">9W16Y-2</strain>
    </source>
</reference>
<protein>
    <submittedName>
        <fullName evidence="5">DUF4352 domain-containing protein</fullName>
    </submittedName>
</protein>
<dbReference type="RefSeq" id="WP_121793492.1">
    <property type="nucleotide sequence ID" value="NZ_RDBF01000003.1"/>
</dbReference>
<dbReference type="AlphaFoldDB" id="A0A3L8PMC6"/>
<feature type="chain" id="PRO_5039122385" evidence="3">
    <location>
        <begin position="21"/>
        <end position="197"/>
    </location>
</feature>
<dbReference type="PROSITE" id="PS51257">
    <property type="entry name" value="PROKAR_LIPOPROTEIN"/>
    <property type="match status" value="1"/>
</dbReference>